<dbReference type="Proteomes" id="UP001443914">
    <property type="component" value="Unassembled WGS sequence"/>
</dbReference>
<proteinExistence type="predicted"/>
<dbReference type="PANTHER" id="PTHR10242">
    <property type="entry name" value="8-OXOGUANINE DNA GLYCOSYLASE"/>
    <property type="match status" value="1"/>
</dbReference>
<dbReference type="InterPro" id="IPR011257">
    <property type="entry name" value="DNA_glycosylase"/>
</dbReference>
<dbReference type="InterPro" id="IPR052054">
    <property type="entry name" value="Oxidative_DNA_repair_enzyme"/>
</dbReference>
<dbReference type="GO" id="GO:0005634">
    <property type="term" value="C:nucleus"/>
    <property type="evidence" value="ECO:0007669"/>
    <property type="project" value="TreeGrafter"/>
</dbReference>
<reference evidence="1" key="1">
    <citation type="submission" date="2024-03" db="EMBL/GenBank/DDBJ databases">
        <title>WGS assembly of Saponaria officinalis var. Norfolk2.</title>
        <authorList>
            <person name="Jenkins J."/>
            <person name="Shu S."/>
            <person name="Grimwood J."/>
            <person name="Barry K."/>
            <person name="Goodstein D."/>
            <person name="Schmutz J."/>
            <person name="Leebens-Mack J."/>
            <person name="Osbourn A."/>
        </authorList>
    </citation>
    <scope>NUCLEOTIDE SEQUENCE [LARGE SCALE GENOMIC DNA]</scope>
    <source>
        <strain evidence="1">JIC</strain>
    </source>
</reference>
<dbReference type="EMBL" id="JBDFQZ010000005">
    <property type="protein sequence ID" value="KAK9723485.1"/>
    <property type="molecule type" value="Genomic_DNA"/>
</dbReference>
<accession>A0AAW1KS66</accession>
<keyword evidence="2" id="KW-1185">Reference proteome</keyword>
<organism evidence="1 2">
    <name type="scientific">Saponaria officinalis</name>
    <name type="common">Common soapwort</name>
    <name type="synonym">Lychnis saponaria</name>
    <dbReference type="NCBI Taxonomy" id="3572"/>
    <lineage>
        <taxon>Eukaryota</taxon>
        <taxon>Viridiplantae</taxon>
        <taxon>Streptophyta</taxon>
        <taxon>Embryophyta</taxon>
        <taxon>Tracheophyta</taxon>
        <taxon>Spermatophyta</taxon>
        <taxon>Magnoliopsida</taxon>
        <taxon>eudicotyledons</taxon>
        <taxon>Gunneridae</taxon>
        <taxon>Pentapetalae</taxon>
        <taxon>Caryophyllales</taxon>
        <taxon>Caryophyllaceae</taxon>
        <taxon>Caryophylleae</taxon>
        <taxon>Saponaria</taxon>
    </lineage>
</organism>
<dbReference type="PANTHER" id="PTHR10242:SF7">
    <property type="entry name" value="HHH-GPD DOMAIN-CONTAINING PROTEIN"/>
    <property type="match status" value="1"/>
</dbReference>
<evidence type="ECO:0008006" key="3">
    <source>
        <dbReference type="Google" id="ProtNLM"/>
    </source>
</evidence>
<protein>
    <recommendedName>
        <fullName evidence="3">DNA glycosylase</fullName>
    </recommendedName>
</protein>
<name>A0AAW1KS66_SAPOF</name>
<dbReference type="GO" id="GO:0006285">
    <property type="term" value="P:base-excision repair, AP site formation"/>
    <property type="evidence" value="ECO:0007669"/>
    <property type="project" value="TreeGrafter"/>
</dbReference>
<sequence>MELKIPVEESFKLEKAVCNYGFFMMCPNQWQSDTATLRRPLRLADGSSSVMASISQPFSKTYILIYLHNVDSLPVPDQEAIQRQVIRMLRISEKDNKEVKKFQDMHVQAKSTGFGRLFRSPELFEDIVKTILLCNTTWQRTLKMSQALCDLQAELFSVKHDDSWVALDSQLTLADFFRKRKHNSTLKQSERNPTMTTCSEGKTPLMDFKSVRNFPTAKELAGLSENYLKTRCNLGYRAKYIIDLAQMVEKHELRLEEFEIKSSNETLSQNSLRKLEKLKGIGQFSAANINMCLGYYHHIPIDSETINHLRKVHGKKDCTKKTVKRDVKQVYDKFAPYQCLAYWYEHCEYYENELGKEMGKMSPSSYHKVSGSYLSKNNIS</sequence>
<comment type="caution">
    <text evidence="1">The sequence shown here is derived from an EMBL/GenBank/DDBJ whole genome shotgun (WGS) entry which is preliminary data.</text>
</comment>
<dbReference type="AlphaFoldDB" id="A0AAW1KS66"/>
<evidence type="ECO:0000313" key="2">
    <source>
        <dbReference type="Proteomes" id="UP001443914"/>
    </source>
</evidence>
<gene>
    <name evidence="1" type="ORF">RND81_05G001800</name>
</gene>
<evidence type="ECO:0000313" key="1">
    <source>
        <dbReference type="EMBL" id="KAK9723485.1"/>
    </source>
</evidence>
<dbReference type="SUPFAM" id="SSF48150">
    <property type="entry name" value="DNA-glycosylase"/>
    <property type="match status" value="1"/>
</dbReference>
<dbReference type="GO" id="GO:0034039">
    <property type="term" value="F:8-oxo-7,8-dihydroguanine DNA N-glycosylase activity"/>
    <property type="evidence" value="ECO:0007669"/>
    <property type="project" value="TreeGrafter"/>
</dbReference>
<dbReference type="Gene3D" id="1.10.340.30">
    <property type="entry name" value="Hypothetical protein, domain 2"/>
    <property type="match status" value="1"/>
</dbReference>